<gene>
    <name evidence="3" type="ORF">BJY14_002420</name>
</gene>
<dbReference type="SUPFAM" id="SSF49329">
    <property type="entry name" value="Cu,Zn superoxide dismutase-like"/>
    <property type="match status" value="1"/>
</dbReference>
<dbReference type="EC" id="1.15.1.1" evidence="3"/>
<dbReference type="RefSeq" id="WP_179843693.1">
    <property type="nucleotide sequence ID" value="NZ_JACCBA010000001.1"/>
</dbReference>
<accession>A0A7Y9EF29</accession>
<name>A0A7Y9EF29_9ACTN</name>
<protein>
    <submittedName>
        <fullName evidence="3">Cu-Zn family superoxide dismutase</fullName>
        <ecNumber evidence="3">1.15.1.1</ecNumber>
    </submittedName>
</protein>
<keyword evidence="4" id="KW-1185">Reference proteome</keyword>
<dbReference type="Gene3D" id="2.60.40.200">
    <property type="entry name" value="Superoxide dismutase, copper/zinc binding domain"/>
    <property type="match status" value="1"/>
</dbReference>
<dbReference type="Proteomes" id="UP000529783">
    <property type="component" value="Unassembled WGS sequence"/>
</dbReference>
<keyword evidence="3" id="KW-0560">Oxidoreductase</keyword>
<dbReference type="AlphaFoldDB" id="A0A7Y9EF29"/>
<reference evidence="3 4" key="1">
    <citation type="submission" date="2020-07" db="EMBL/GenBank/DDBJ databases">
        <title>Sequencing the genomes of 1000 actinobacteria strains.</title>
        <authorList>
            <person name="Klenk H.-P."/>
        </authorList>
    </citation>
    <scope>NUCLEOTIDE SEQUENCE [LARGE SCALE GENOMIC DNA]</scope>
    <source>
        <strain evidence="3 4">DSM 40398</strain>
    </source>
</reference>
<feature type="signal peptide" evidence="2">
    <location>
        <begin position="1"/>
        <end position="17"/>
    </location>
</feature>
<evidence type="ECO:0000313" key="3">
    <source>
        <dbReference type="EMBL" id="NYD46437.1"/>
    </source>
</evidence>
<feature type="chain" id="PRO_5038991686" evidence="2">
    <location>
        <begin position="18"/>
        <end position="177"/>
    </location>
</feature>
<comment type="caution">
    <text evidence="3">The sequence shown here is derived from an EMBL/GenBank/DDBJ whole genome shotgun (WGS) entry which is preliminary data.</text>
</comment>
<sequence length="177" mass="18901">MRTPVRAPVLFAASALAASGAALVPLATPALARPRPHAIVVRGPDAVHDQAFRNAKTRVAVVRDRHRTWVSLRVWGMPREAAGRTFGAHVHVNRCGPKPGDAGPHYHNPDAPPGTPMPEMEVWLDVTVRPDGRGHSRASVPWRVAEKAAGSLVVHAKPTDPKTGDAGARLICTTVPF</sequence>
<organism evidence="3 4">
    <name type="scientific">Actinomadura luteofluorescens</name>
    <dbReference type="NCBI Taxonomy" id="46163"/>
    <lineage>
        <taxon>Bacteria</taxon>
        <taxon>Bacillati</taxon>
        <taxon>Actinomycetota</taxon>
        <taxon>Actinomycetes</taxon>
        <taxon>Streptosporangiales</taxon>
        <taxon>Thermomonosporaceae</taxon>
        <taxon>Actinomadura</taxon>
    </lineage>
</organism>
<proteinExistence type="inferred from homology"/>
<evidence type="ECO:0000313" key="4">
    <source>
        <dbReference type="Proteomes" id="UP000529783"/>
    </source>
</evidence>
<dbReference type="InterPro" id="IPR036423">
    <property type="entry name" value="SOD-like_Cu/Zn_dom_sf"/>
</dbReference>
<dbReference type="EMBL" id="JACCBA010000001">
    <property type="protein sequence ID" value="NYD46437.1"/>
    <property type="molecule type" value="Genomic_DNA"/>
</dbReference>
<comment type="similarity">
    <text evidence="1">Belongs to the Cu-Zn superoxide dismutase family.</text>
</comment>
<evidence type="ECO:0000256" key="1">
    <source>
        <dbReference type="ARBA" id="ARBA00010457"/>
    </source>
</evidence>
<dbReference type="GO" id="GO:0046872">
    <property type="term" value="F:metal ion binding"/>
    <property type="evidence" value="ECO:0007669"/>
    <property type="project" value="InterPro"/>
</dbReference>
<dbReference type="GO" id="GO:0004784">
    <property type="term" value="F:superoxide dismutase activity"/>
    <property type="evidence" value="ECO:0007669"/>
    <property type="project" value="UniProtKB-EC"/>
</dbReference>
<keyword evidence="2" id="KW-0732">Signal</keyword>
<evidence type="ECO:0000256" key="2">
    <source>
        <dbReference type="SAM" id="SignalP"/>
    </source>
</evidence>